<keyword evidence="3 9" id="KW-0418">Kinase</keyword>
<dbReference type="PROSITE" id="PS00108">
    <property type="entry name" value="PROTEIN_KINASE_ST"/>
    <property type="match status" value="1"/>
</dbReference>
<dbReference type="PROSITE" id="PS50011">
    <property type="entry name" value="PROTEIN_KINASE_DOM"/>
    <property type="match status" value="1"/>
</dbReference>
<dbReference type="OrthoDB" id="9762169at2"/>
<dbReference type="Gene3D" id="1.10.510.10">
    <property type="entry name" value="Transferase(Phosphotransferase) domain 1"/>
    <property type="match status" value="1"/>
</dbReference>
<evidence type="ECO:0000256" key="7">
    <source>
        <dbReference type="SAM" id="Phobius"/>
    </source>
</evidence>
<keyword evidence="1" id="KW-0808">Transferase</keyword>
<keyword evidence="7" id="KW-1133">Transmembrane helix</keyword>
<feature type="region of interest" description="Disordered" evidence="6">
    <location>
        <begin position="378"/>
        <end position="408"/>
    </location>
</feature>
<dbReference type="SMART" id="SM00220">
    <property type="entry name" value="S_TKc"/>
    <property type="match status" value="1"/>
</dbReference>
<evidence type="ECO:0000313" key="9">
    <source>
        <dbReference type="EMBL" id="QDY78060.1"/>
    </source>
</evidence>
<evidence type="ECO:0000256" key="4">
    <source>
        <dbReference type="ARBA" id="ARBA00022840"/>
    </source>
</evidence>
<protein>
    <submittedName>
        <fullName evidence="9">Serine/threonine protein kinase</fullName>
    </submittedName>
</protein>
<feature type="transmembrane region" description="Helical" evidence="7">
    <location>
        <begin position="349"/>
        <end position="371"/>
    </location>
</feature>
<dbReference type="Gene3D" id="3.30.200.20">
    <property type="entry name" value="Phosphorylase Kinase, domain 1"/>
    <property type="match status" value="1"/>
</dbReference>
<feature type="region of interest" description="Disordered" evidence="6">
    <location>
        <begin position="302"/>
        <end position="342"/>
    </location>
</feature>
<dbReference type="EMBL" id="CP042266">
    <property type="protein sequence ID" value="QDY78060.1"/>
    <property type="molecule type" value="Genomic_DNA"/>
</dbReference>
<dbReference type="GO" id="GO:0004674">
    <property type="term" value="F:protein serine/threonine kinase activity"/>
    <property type="evidence" value="ECO:0007669"/>
    <property type="project" value="UniProtKB-KW"/>
</dbReference>
<dbReference type="InterPro" id="IPR011009">
    <property type="entry name" value="Kinase-like_dom_sf"/>
</dbReference>
<keyword evidence="4 5" id="KW-0067">ATP-binding</keyword>
<feature type="domain" description="Protein kinase" evidence="8">
    <location>
        <begin position="15"/>
        <end position="280"/>
    </location>
</feature>
<feature type="binding site" evidence="5">
    <location>
        <position position="43"/>
    </location>
    <ligand>
        <name>ATP</name>
        <dbReference type="ChEBI" id="CHEBI:30616"/>
    </ligand>
</feature>
<sequence>MKMLAPEDPRWIGAYRLLARLGAGGMGDVYLARSSRGRTVAVKLVRAELAAQESFRERFRLEVNAARRVGGEWTAPVLDADTEAAVPWVATGYVAGPALSEVVAKGHGPLPERSVRILGAGLAHALRSIHGAGLVHRDLKPSNILITIDGPRVIDFGIARALEAVDQGITRTGAVVGSPGFMAPEQVRGLRVTPACDVFCLGSILMFAATGRLPFGDTENSHAVMFRIAEEEPDLTGLPADLAELVGDCLHKDPERRPSLDEILARTTGPAQEADAEPWLPGALVAQLGRHAVQLLEVEHGTGPQPKVSLPPEPYTPQQPSAPVRTTAVAPPPEPPPPAAAPRRPARRIAAYLALAFALLVVAPVVAGLLYAKFLADDGDDGTSDSGKDRAPSATGKPGDITRDDGNTVPAAYIGTWRAAYTSTGEHVRTMTIEDGATGEKVMKLAGAGPDYSCTWSATLKSVGTSLELGPTEVESGSPESCRPGQWSRLEMPDASTIVRELVGSGGTPLRYTKQ</sequence>
<dbReference type="PROSITE" id="PS00107">
    <property type="entry name" value="PROTEIN_KINASE_ATP"/>
    <property type="match status" value="1"/>
</dbReference>
<dbReference type="CDD" id="cd14014">
    <property type="entry name" value="STKc_PknB_like"/>
    <property type="match status" value="1"/>
</dbReference>
<keyword evidence="2 5" id="KW-0547">Nucleotide-binding</keyword>
<dbReference type="SUPFAM" id="SSF56112">
    <property type="entry name" value="Protein kinase-like (PK-like)"/>
    <property type="match status" value="1"/>
</dbReference>
<dbReference type="InterPro" id="IPR008271">
    <property type="entry name" value="Ser/Thr_kinase_AS"/>
</dbReference>
<reference evidence="9 10" key="1">
    <citation type="submission" date="2019-07" db="EMBL/GenBank/DDBJ databases">
        <authorList>
            <person name="Zhu P."/>
        </authorList>
    </citation>
    <scope>NUCLEOTIDE SEQUENCE [LARGE SCALE GENOMIC DNA]</scope>
    <source>
        <strain evidence="9 10">SSL-25</strain>
    </source>
</reference>
<dbReference type="PANTHER" id="PTHR43289:SF34">
    <property type="entry name" value="SERINE_THREONINE-PROTEIN KINASE YBDM-RELATED"/>
    <property type="match status" value="1"/>
</dbReference>
<evidence type="ECO:0000256" key="1">
    <source>
        <dbReference type="ARBA" id="ARBA00022679"/>
    </source>
</evidence>
<dbReference type="RefSeq" id="WP_146481382.1">
    <property type="nucleotide sequence ID" value="NZ_CP042266.1"/>
</dbReference>
<dbReference type="InterPro" id="IPR017441">
    <property type="entry name" value="Protein_kinase_ATP_BS"/>
</dbReference>
<keyword evidence="10" id="KW-1185">Reference proteome</keyword>
<feature type="region of interest" description="Disordered" evidence="6">
    <location>
        <begin position="469"/>
        <end position="488"/>
    </location>
</feature>
<evidence type="ECO:0000313" key="10">
    <source>
        <dbReference type="Proteomes" id="UP000320580"/>
    </source>
</evidence>
<name>A0A5B8JJN6_9ACTN</name>
<dbReference type="GO" id="GO:0005524">
    <property type="term" value="F:ATP binding"/>
    <property type="evidence" value="ECO:0007669"/>
    <property type="project" value="UniProtKB-UniRule"/>
</dbReference>
<proteinExistence type="predicted"/>
<evidence type="ECO:0000256" key="2">
    <source>
        <dbReference type="ARBA" id="ARBA00022741"/>
    </source>
</evidence>
<evidence type="ECO:0000256" key="3">
    <source>
        <dbReference type="ARBA" id="ARBA00022777"/>
    </source>
</evidence>
<feature type="compositionally biased region" description="Pro residues" evidence="6">
    <location>
        <begin position="330"/>
        <end position="340"/>
    </location>
</feature>
<evidence type="ECO:0000256" key="5">
    <source>
        <dbReference type="PROSITE-ProRule" id="PRU10141"/>
    </source>
</evidence>
<evidence type="ECO:0000256" key="6">
    <source>
        <dbReference type="SAM" id="MobiDB-lite"/>
    </source>
</evidence>
<dbReference type="Proteomes" id="UP000320580">
    <property type="component" value="Chromosome"/>
</dbReference>
<dbReference type="AlphaFoldDB" id="A0A5B8JJN6"/>
<dbReference type="PANTHER" id="PTHR43289">
    <property type="entry name" value="MITOGEN-ACTIVATED PROTEIN KINASE KINASE KINASE 20-RELATED"/>
    <property type="match status" value="1"/>
</dbReference>
<keyword evidence="9" id="KW-0723">Serine/threonine-protein kinase</keyword>
<gene>
    <name evidence="9" type="ORF">FQU76_17870</name>
</gene>
<evidence type="ECO:0000259" key="8">
    <source>
        <dbReference type="PROSITE" id="PS50011"/>
    </source>
</evidence>
<keyword evidence="7" id="KW-0472">Membrane</keyword>
<keyword evidence="7" id="KW-0812">Transmembrane</keyword>
<accession>A0A5B8JJN6</accession>
<organism evidence="9 10">
    <name type="scientific">Streptomyces qinzhouensis</name>
    <dbReference type="NCBI Taxonomy" id="2599401"/>
    <lineage>
        <taxon>Bacteria</taxon>
        <taxon>Bacillati</taxon>
        <taxon>Actinomycetota</taxon>
        <taxon>Actinomycetes</taxon>
        <taxon>Kitasatosporales</taxon>
        <taxon>Streptomycetaceae</taxon>
        <taxon>Streptomyces</taxon>
    </lineage>
</organism>
<dbReference type="Pfam" id="PF00069">
    <property type="entry name" value="Pkinase"/>
    <property type="match status" value="1"/>
</dbReference>
<dbReference type="KEGG" id="sqz:FQU76_17870"/>
<dbReference type="InterPro" id="IPR000719">
    <property type="entry name" value="Prot_kinase_dom"/>
</dbReference>